<dbReference type="EMBL" id="CM042044">
    <property type="protein sequence ID" value="KAI3686488.1"/>
    <property type="molecule type" value="Genomic_DNA"/>
</dbReference>
<protein>
    <submittedName>
        <fullName evidence="1">Uncharacterized protein</fullName>
    </submittedName>
</protein>
<sequence>MIEPLPLVSSLSPSVLTFLDTKLHTADNLLEASRLVSELQNDCNLLDQNLTDLNQKLGTCLFAYSTYSDQVGVLFNNINAKLNSFQSSISAGEEGKRKERSETFLGKELPALAREVARVEAVRVYAETALKLDSLVGDIEDAVSSSVNKNLRKQTSAQNSEGGVLFAAINALKLAEDVLTKVSKTRPQWSRVISAVDHRVDRALAILRPQTIADYRTLLTSLNWPPPLTILNPSNLEEKKPLESTNPLFKIHGDLKKQYCDGFLALCKLQELQIQRKSRQLQGHNHEFTLHEPLWAIEELVNPISIASQRHFAKWVDKPELIFALVYKITWDYVDSMDELLQPLVDEAMLSGYSCREEWISAMVTSLSTYMAKELFPVYINQLYEENRSQAKISWLHFIDLMISFDKKVKTLVAQSGITLSVVEDDNMQKISSLSVFCDRPDWLDLWAEIELSDAIDKLTPEIEDERKWLMEVKESALVLGSEAYRSPAVSSAFIRRLSSIIERCGLIPSVQLRSRFIRLAAAPIIHRFLDFLLLKCQEAEGLTALTDDDALIKVTKSINGSRYFESVLKEWCEEVFFLEMGLDGENNSGGIIDEEIHKLERFRTEWVEKLSKVVFRGFDACSHEYIKNKKQWMEKTEEGWAVSKSFIGALDYLQAKMSILEMNLNKMDFVAVWRSLASAIDSILFNGILMSNAKFYDGGVERFDNDMAVLFGVFKSWCLRPEGFFPKSCEGLKLLKMEDKQIGGGVEGGFTAIKLCQSRLELEAGRDACNLDNRLSILCSLFLGVGFLRLDMIDSWCFFLSYVWNQF</sequence>
<organism evidence="1 2">
    <name type="scientific">Smallanthus sonchifolius</name>
    <dbReference type="NCBI Taxonomy" id="185202"/>
    <lineage>
        <taxon>Eukaryota</taxon>
        <taxon>Viridiplantae</taxon>
        <taxon>Streptophyta</taxon>
        <taxon>Embryophyta</taxon>
        <taxon>Tracheophyta</taxon>
        <taxon>Spermatophyta</taxon>
        <taxon>Magnoliopsida</taxon>
        <taxon>eudicotyledons</taxon>
        <taxon>Gunneridae</taxon>
        <taxon>Pentapetalae</taxon>
        <taxon>asterids</taxon>
        <taxon>campanulids</taxon>
        <taxon>Asterales</taxon>
        <taxon>Asteraceae</taxon>
        <taxon>Asteroideae</taxon>
        <taxon>Heliantheae alliance</taxon>
        <taxon>Millerieae</taxon>
        <taxon>Smallanthus</taxon>
    </lineage>
</organism>
<dbReference type="Proteomes" id="UP001056120">
    <property type="component" value="Linkage Group LG27"/>
</dbReference>
<reference evidence="1 2" key="2">
    <citation type="journal article" date="2022" name="Mol. Ecol. Resour.">
        <title>The genomes of chicory, endive, great burdock and yacon provide insights into Asteraceae paleo-polyploidization history and plant inulin production.</title>
        <authorList>
            <person name="Fan W."/>
            <person name="Wang S."/>
            <person name="Wang H."/>
            <person name="Wang A."/>
            <person name="Jiang F."/>
            <person name="Liu H."/>
            <person name="Zhao H."/>
            <person name="Xu D."/>
            <person name="Zhang Y."/>
        </authorList>
    </citation>
    <scope>NUCLEOTIDE SEQUENCE [LARGE SCALE GENOMIC DNA]</scope>
    <source>
        <strain evidence="2">cv. Yunnan</strain>
        <tissue evidence="1">Leaves</tissue>
    </source>
</reference>
<name>A0ACB8YM39_9ASTR</name>
<keyword evidence="2" id="KW-1185">Reference proteome</keyword>
<reference evidence="2" key="1">
    <citation type="journal article" date="2022" name="Mol. Ecol. Resour.">
        <title>The genomes of chicory, endive, great burdock and yacon provide insights into Asteraceae palaeo-polyploidization history and plant inulin production.</title>
        <authorList>
            <person name="Fan W."/>
            <person name="Wang S."/>
            <person name="Wang H."/>
            <person name="Wang A."/>
            <person name="Jiang F."/>
            <person name="Liu H."/>
            <person name="Zhao H."/>
            <person name="Xu D."/>
            <person name="Zhang Y."/>
        </authorList>
    </citation>
    <scope>NUCLEOTIDE SEQUENCE [LARGE SCALE GENOMIC DNA]</scope>
    <source>
        <strain evidence="2">cv. Yunnan</strain>
    </source>
</reference>
<comment type="caution">
    <text evidence="1">The sequence shown here is derived from an EMBL/GenBank/DDBJ whole genome shotgun (WGS) entry which is preliminary data.</text>
</comment>
<gene>
    <name evidence="1" type="ORF">L1987_80166</name>
</gene>
<proteinExistence type="predicted"/>
<evidence type="ECO:0000313" key="2">
    <source>
        <dbReference type="Proteomes" id="UP001056120"/>
    </source>
</evidence>
<evidence type="ECO:0000313" key="1">
    <source>
        <dbReference type="EMBL" id="KAI3686488.1"/>
    </source>
</evidence>
<accession>A0ACB8YM39</accession>